<dbReference type="AlphaFoldDB" id="A0A0H5QWU5"/>
<sequence length="99" mass="11705">FSWKPLPKLLLMSTIYFTKSLNDCLELSLLKIRQEWYLLTEQQKDHELHHAAVKYYHLDRSIDFVNFTHVLETFLTLHVVLVWELKTGNGKSCLLGDTQ</sequence>
<organism evidence="1">
    <name type="scientific">Spongospora subterranea</name>
    <dbReference type="NCBI Taxonomy" id="70186"/>
    <lineage>
        <taxon>Eukaryota</taxon>
        <taxon>Sar</taxon>
        <taxon>Rhizaria</taxon>
        <taxon>Endomyxa</taxon>
        <taxon>Phytomyxea</taxon>
        <taxon>Plasmodiophorida</taxon>
        <taxon>Plasmodiophoridae</taxon>
        <taxon>Spongospora</taxon>
    </lineage>
</organism>
<feature type="non-terminal residue" evidence="1">
    <location>
        <position position="1"/>
    </location>
</feature>
<reference evidence="1" key="1">
    <citation type="submission" date="2015-04" db="EMBL/GenBank/DDBJ databases">
        <title>The genome sequence of the plant pathogenic Rhizarian Plasmodiophora brassicae reveals insights in its biotrophic life cycle and the origin of chitin synthesis.</title>
        <authorList>
            <person name="Schwelm A."/>
            <person name="Fogelqvist J."/>
            <person name="Knaust A."/>
            <person name="Julke S."/>
            <person name="Lilja T."/>
            <person name="Dhandapani V."/>
            <person name="Bonilla-Rosso G."/>
            <person name="Karlsson M."/>
            <person name="Shevchenko A."/>
            <person name="Choi S.R."/>
            <person name="Kim H.G."/>
            <person name="Park J.Y."/>
            <person name="Lim Y.P."/>
            <person name="Ludwig-Muller J."/>
            <person name="Dixelius C."/>
        </authorList>
    </citation>
    <scope>NUCLEOTIDE SEQUENCE</scope>
    <source>
        <tissue evidence="1">Potato root galls</tissue>
    </source>
</reference>
<accession>A0A0H5QWU5</accession>
<protein>
    <submittedName>
        <fullName evidence="1">Uncharacterized protein</fullName>
    </submittedName>
</protein>
<name>A0A0H5QWU5_9EUKA</name>
<dbReference type="EMBL" id="HACM01005953">
    <property type="protein sequence ID" value="CRZ06395.1"/>
    <property type="molecule type" value="Transcribed_RNA"/>
</dbReference>
<proteinExistence type="predicted"/>
<evidence type="ECO:0000313" key="1">
    <source>
        <dbReference type="EMBL" id="CRZ06395.1"/>
    </source>
</evidence>